<accession>A0A9N7QLZ0</accession>
<protein>
    <submittedName>
        <fullName evidence="1">Uncharacterized protein</fullName>
    </submittedName>
</protein>
<evidence type="ECO:0000313" key="1">
    <source>
        <dbReference type="EMBL" id="BDN81350.1"/>
    </source>
</evidence>
<sequence>MTSAARSVNRCVTCKRPRRALTAQFTARSWSPRNIGANVGVFDAWADVPGEVGTQPVEQLGLRNGRRLRRCERKDDHLGGLDRPIAYQQPAARDDIDARLDGIAAPPPCHHLNAFYLA</sequence>
<evidence type="ECO:0000313" key="2">
    <source>
        <dbReference type="Proteomes" id="UP001058626"/>
    </source>
</evidence>
<proteinExistence type="predicted"/>
<reference evidence="1" key="1">
    <citation type="submission" date="2022-06" db="EMBL/GenBank/DDBJ databases">
        <title>Complete genome sequence of Mycobacterium pseudoshottsii NJB1907-Z4.</title>
        <authorList>
            <person name="Komine T."/>
            <person name="Fukano H."/>
            <person name="Wada S."/>
        </authorList>
    </citation>
    <scope>NUCLEOTIDE SEQUENCE</scope>
    <source>
        <strain evidence="1">NJB1907-Z4</strain>
    </source>
</reference>
<keyword evidence="2" id="KW-1185">Reference proteome</keyword>
<name>A0A9N7QLZ0_9MYCO</name>
<dbReference type="EMBL" id="AP026367">
    <property type="protein sequence ID" value="BDN81350.1"/>
    <property type="molecule type" value="Genomic_DNA"/>
</dbReference>
<dbReference type="Proteomes" id="UP001058626">
    <property type="component" value="Chromosome"/>
</dbReference>
<gene>
    <name evidence="1" type="ORF">NJB1907Z4_C15650</name>
</gene>
<organism evidence="1 2">
    <name type="scientific">Mycobacterium pseudoshottsii</name>
    <dbReference type="NCBI Taxonomy" id="265949"/>
    <lineage>
        <taxon>Bacteria</taxon>
        <taxon>Bacillati</taxon>
        <taxon>Actinomycetota</taxon>
        <taxon>Actinomycetes</taxon>
        <taxon>Mycobacteriales</taxon>
        <taxon>Mycobacteriaceae</taxon>
        <taxon>Mycobacterium</taxon>
        <taxon>Mycobacterium ulcerans group</taxon>
    </lineage>
</organism>
<dbReference type="AlphaFoldDB" id="A0A9N7QLZ0"/>